<proteinExistence type="predicted"/>
<dbReference type="RefSeq" id="XP_024580012.1">
    <property type="nucleotide sequence ID" value="XM_024729656.1"/>
</dbReference>
<evidence type="ECO:0000313" key="1">
    <source>
        <dbReference type="EMBL" id="CEG43643.1"/>
    </source>
</evidence>
<protein>
    <submittedName>
        <fullName evidence="1">Uncharacterized protein</fullName>
    </submittedName>
</protein>
<dbReference type="GeneID" id="36408890"/>
<organism evidence="1 2">
    <name type="scientific">Plasmopara halstedii</name>
    <name type="common">Downy mildew of sunflower</name>
    <dbReference type="NCBI Taxonomy" id="4781"/>
    <lineage>
        <taxon>Eukaryota</taxon>
        <taxon>Sar</taxon>
        <taxon>Stramenopiles</taxon>
        <taxon>Oomycota</taxon>
        <taxon>Peronosporomycetes</taxon>
        <taxon>Peronosporales</taxon>
        <taxon>Peronosporaceae</taxon>
        <taxon>Plasmopara</taxon>
    </lineage>
</organism>
<accession>A0A0N7L694</accession>
<dbReference type="Proteomes" id="UP000054928">
    <property type="component" value="Unassembled WGS sequence"/>
</dbReference>
<evidence type="ECO:0000313" key="2">
    <source>
        <dbReference type="Proteomes" id="UP000054928"/>
    </source>
</evidence>
<dbReference type="AlphaFoldDB" id="A0A0N7L694"/>
<dbReference type="EMBL" id="CCYD01000737">
    <property type="protein sequence ID" value="CEG43643.1"/>
    <property type="molecule type" value="Genomic_DNA"/>
</dbReference>
<sequence>MQDLMAIKIMRIFESDTFKRLANIFFRYQLPYIIDKRKERASHPKHVGEN</sequence>
<keyword evidence="2" id="KW-1185">Reference proteome</keyword>
<reference evidence="2" key="1">
    <citation type="submission" date="2014-09" db="EMBL/GenBank/DDBJ databases">
        <authorList>
            <person name="Sharma Rahul"/>
            <person name="Thines Marco"/>
        </authorList>
    </citation>
    <scope>NUCLEOTIDE SEQUENCE [LARGE SCALE GENOMIC DNA]</scope>
</reference>
<name>A0A0N7L694_PLAHL</name>